<feature type="compositionally biased region" description="Polar residues" evidence="1">
    <location>
        <begin position="266"/>
        <end position="283"/>
    </location>
</feature>
<dbReference type="AlphaFoldDB" id="A0A813SYU2"/>
<feature type="region of interest" description="Disordered" evidence="1">
    <location>
        <begin position="431"/>
        <end position="596"/>
    </location>
</feature>
<protein>
    <recommendedName>
        <fullName evidence="6">Leucine-rich repeat-containing protein 56</fullName>
    </recommendedName>
</protein>
<evidence type="ECO:0000313" key="2">
    <source>
        <dbReference type="EMBL" id="CAF0803641.1"/>
    </source>
</evidence>
<keyword evidence="5" id="KW-1185">Reference proteome</keyword>
<name>A0A813SYU2_9BILA</name>
<evidence type="ECO:0000313" key="4">
    <source>
        <dbReference type="Proteomes" id="UP000663854"/>
    </source>
</evidence>
<sequence length="596" mass="67060">MLRVSSMPIDIERPAPSRKQPLRRGIHITEHKDYRVNPEPLVLQEADFLLEEFLSPTKLRALTGTDDLANIRELEMIVDTSDTSLGNFGIYLQKLVQLKLSNSVIPRIRDLGTSLSHIRILWMARCCLNDLDGITSLQSLEELYVAYNEISDLSALSMLEYLRLLDLESNLVDDFRQVEFLALCPSLKSLTLEGNPINNHSDYRTEIIQRLPRLQTLDDIPTNRTNKISSSIPGEGLMLFQQDWSLIEECIAAGMAPPDDKLACNQVDSRPRSANKSPLNRPTSAAYYRPRSAARSSSGGSIRPPSASMRPNTDPTKSELLDNNEDVVSELTIGPAFQGNLTKILRARKHQQSYTSDIPSPVKTSEKTKPPSPPPISSSSSSLPISNHPLMKEINDWKIEHNRKIEERKKLLEPQVLRIADDDDLLENDLEVDESDEDNSYEKQTNYFRKDETIVPSSKKRNFGLDESFPPENQKWQLTTMPTYNPEKSESRLTTGDTGYRSNSASSLHHHTRSRTSSRSSAADQSNSTADRYRSPMRVKHEPVLGTTHVHRSPLSSTTDPPSPTLKGPKSSTKTLLKGLRNDPLPTLQRLPPRKT</sequence>
<organism evidence="2 4">
    <name type="scientific">Rotaria sordida</name>
    <dbReference type="NCBI Taxonomy" id="392033"/>
    <lineage>
        <taxon>Eukaryota</taxon>
        <taxon>Metazoa</taxon>
        <taxon>Spiralia</taxon>
        <taxon>Gnathifera</taxon>
        <taxon>Rotifera</taxon>
        <taxon>Eurotatoria</taxon>
        <taxon>Bdelloidea</taxon>
        <taxon>Philodinida</taxon>
        <taxon>Philodinidae</taxon>
        <taxon>Rotaria</taxon>
    </lineage>
</organism>
<feature type="region of interest" description="Disordered" evidence="1">
    <location>
        <begin position="348"/>
        <end position="388"/>
    </location>
</feature>
<dbReference type="InterPro" id="IPR040091">
    <property type="entry name" value="LRRC56"/>
</dbReference>
<dbReference type="Gene3D" id="3.80.10.10">
    <property type="entry name" value="Ribonuclease Inhibitor"/>
    <property type="match status" value="1"/>
</dbReference>
<dbReference type="SUPFAM" id="SSF52058">
    <property type="entry name" value="L domain-like"/>
    <property type="match status" value="1"/>
</dbReference>
<evidence type="ECO:0008006" key="6">
    <source>
        <dbReference type="Google" id="ProtNLM"/>
    </source>
</evidence>
<dbReference type="EMBL" id="CAJNOH010000044">
    <property type="protein sequence ID" value="CAF0803641.1"/>
    <property type="molecule type" value="Genomic_DNA"/>
</dbReference>
<dbReference type="Proteomes" id="UP000663854">
    <property type="component" value="Unassembled WGS sequence"/>
</dbReference>
<dbReference type="EMBL" id="CAJNOL010000419">
    <property type="protein sequence ID" value="CAF1056448.1"/>
    <property type="molecule type" value="Genomic_DNA"/>
</dbReference>
<dbReference type="InterPro" id="IPR001611">
    <property type="entry name" value="Leu-rich_rpt"/>
</dbReference>
<reference evidence="2" key="1">
    <citation type="submission" date="2021-02" db="EMBL/GenBank/DDBJ databases">
        <authorList>
            <person name="Nowell W R."/>
        </authorList>
    </citation>
    <scope>NUCLEOTIDE SEQUENCE</scope>
</reference>
<evidence type="ECO:0000313" key="3">
    <source>
        <dbReference type="EMBL" id="CAF1056448.1"/>
    </source>
</evidence>
<feature type="region of interest" description="Disordered" evidence="1">
    <location>
        <begin position="262"/>
        <end position="320"/>
    </location>
</feature>
<dbReference type="InterPro" id="IPR032675">
    <property type="entry name" value="LRR_dom_sf"/>
</dbReference>
<evidence type="ECO:0000256" key="1">
    <source>
        <dbReference type="SAM" id="MobiDB-lite"/>
    </source>
</evidence>
<comment type="caution">
    <text evidence="2">The sequence shown here is derived from an EMBL/GenBank/DDBJ whole genome shotgun (WGS) entry which is preliminary data.</text>
</comment>
<dbReference type="PANTHER" id="PTHR22708:SF0">
    <property type="entry name" value="LEUCINE-RICH REPEAT-CONTAINING PROTEIN 56"/>
    <property type="match status" value="1"/>
</dbReference>
<dbReference type="PANTHER" id="PTHR22708">
    <property type="entry name" value="LEUCINE-RICH REPEAT-CONTAINING PROTEIN 56"/>
    <property type="match status" value="1"/>
</dbReference>
<dbReference type="Proteomes" id="UP000663870">
    <property type="component" value="Unassembled WGS sequence"/>
</dbReference>
<dbReference type="PROSITE" id="PS51450">
    <property type="entry name" value="LRR"/>
    <property type="match status" value="1"/>
</dbReference>
<dbReference type="Pfam" id="PF14580">
    <property type="entry name" value="LRR_9"/>
    <property type="match status" value="1"/>
</dbReference>
<proteinExistence type="predicted"/>
<feature type="compositionally biased region" description="Polar residues" evidence="1">
    <location>
        <begin position="474"/>
        <end position="483"/>
    </location>
</feature>
<feature type="compositionally biased region" description="Low complexity" evidence="1">
    <location>
        <begin position="284"/>
        <end position="308"/>
    </location>
</feature>
<feature type="compositionally biased region" description="Basic and acidic residues" evidence="1">
    <location>
        <begin position="531"/>
        <end position="543"/>
    </location>
</feature>
<evidence type="ECO:0000313" key="5">
    <source>
        <dbReference type="Proteomes" id="UP000663870"/>
    </source>
</evidence>
<feature type="compositionally biased region" description="Low complexity" evidence="1">
    <location>
        <begin position="377"/>
        <end position="386"/>
    </location>
</feature>
<gene>
    <name evidence="3" type="ORF">JXQ802_LOCUS16933</name>
    <name evidence="2" type="ORF">PYM288_LOCUS4741</name>
</gene>
<feature type="compositionally biased region" description="Polar residues" evidence="1">
    <location>
        <begin position="492"/>
        <end position="503"/>
    </location>
</feature>
<feature type="compositionally biased region" description="Low complexity" evidence="1">
    <location>
        <begin position="517"/>
        <end position="529"/>
    </location>
</feature>
<feature type="region of interest" description="Disordered" evidence="1">
    <location>
        <begin position="1"/>
        <end position="22"/>
    </location>
</feature>
<accession>A0A813SYU2</accession>